<name>A0ABP7XLE4_9ACTN</name>
<dbReference type="PANTHER" id="PTHR30514">
    <property type="entry name" value="GLUCOKINASE"/>
    <property type="match status" value="1"/>
</dbReference>
<gene>
    <name evidence="3" type="ORF">GCM10022215_26270</name>
</gene>
<dbReference type="EMBL" id="BAAAZH010000017">
    <property type="protein sequence ID" value="GAA4121363.1"/>
    <property type="molecule type" value="Genomic_DNA"/>
</dbReference>
<dbReference type="SUPFAM" id="SSF53697">
    <property type="entry name" value="SIS domain"/>
    <property type="match status" value="1"/>
</dbReference>
<protein>
    <submittedName>
        <fullName evidence="3">MurR/RpiR family transcriptional regulator</fullName>
    </submittedName>
</protein>
<dbReference type="SUPFAM" id="SSF46689">
    <property type="entry name" value="Homeodomain-like"/>
    <property type="match status" value="1"/>
</dbReference>
<comment type="caution">
    <text evidence="3">The sequence shown here is derived from an EMBL/GenBank/DDBJ whole genome shotgun (WGS) entry which is preliminary data.</text>
</comment>
<dbReference type="InterPro" id="IPR001347">
    <property type="entry name" value="SIS_dom"/>
</dbReference>
<evidence type="ECO:0000313" key="3">
    <source>
        <dbReference type="EMBL" id="GAA4121363.1"/>
    </source>
</evidence>
<dbReference type="PROSITE" id="PS51464">
    <property type="entry name" value="SIS"/>
    <property type="match status" value="1"/>
</dbReference>
<feature type="domain" description="HTH rpiR-type" evidence="1">
    <location>
        <begin position="15"/>
        <end position="91"/>
    </location>
</feature>
<dbReference type="Pfam" id="PF01418">
    <property type="entry name" value="HTH_6"/>
    <property type="match status" value="1"/>
</dbReference>
<dbReference type="Pfam" id="PF01380">
    <property type="entry name" value="SIS"/>
    <property type="match status" value="1"/>
</dbReference>
<dbReference type="InterPro" id="IPR036388">
    <property type="entry name" value="WH-like_DNA-bd_sf"/>
</dbReference>
<evidence type="ECO:0000259" key="2">
    <source>
        <dbReference type="PROSITE" id="PS51464"/>
    </source>
</evidence>
<proteinExistence type="predicted"/>
<evidence type="ECO:0000259" key="1">
    <source>
        <dbReference type="PROSITE" id="PS51071"/>
    </source>
</evidence>
<dbReference type="RefSeq" id="WP_344733872.1">
    <property type="nucleotide sequence ID" value="NZ_BAAAZH010000017.1"/>
</dbReference>
<sequence>MSGVARSEAMPGDAARAWLIDRCREHRLSPAQRRVAQFLADTMPDAAFLSTSEAAARAGVSQPSVTRFAATLGFASYADFREQVREIALGSGERAVRVLPAGGPDAVDEAQATLDRVRPVLRSEALAGAVEALVDSETWAFLGLRASTAIARYGAYFAARIHDDVRVVIEADTLLDRITVLAASERRSTLVVVAMPRYPAATVAALRHAAALGLTTVLVVDDPYVDFAAEATHVLTAPVGTGLVFDTHTAPLLLLSALIDGVAAADPHRTQERLEAHEVLVDTWQYRP</sequence>
<dbReference type="InterPro" id="IPR047640">
    <property type="entry name" value="RpiR-like"/>
</dbReference>
<dbReference type="PANTHER" id="PTHR30514:SF18">
    <property type="entry name" value="RPIR-FAMILY TRANSCRIPTIONAL REGULATOR"/>
    <property type="match status" value="1"/>
</dbReference>
<feature type="domain" description="SIS" evidence="2">
    <location>
        <begin position="129"/>
        <end position="268"/>
    </location>
</feature>
<dbReference type="Gene3D" id="1.10.10.10">
    <property type="entry name" value="Winged helix-like DNA-binding domain superfamily/Winged helix DNA-binding domain"/>
    <property type="match status" value="1"/>
</dbReference>
<dbReference type="Gene3D" id="3.40.50.10490">
    <property type="entry name" value="Glucose-6-phosphate isomerase like protein, domain 1"/>
    <property type="match status" value="1"/>
</dbReference>
<accession>A0ABP7XLE4</accession>
<dbReference type="InterPro" id="IPR000281">
    <property type="entry name" value="HTH_RpiR"/>
</dbReference>
<dbReference type="Proteomes" id="UP001501495">
    <property type="component" value="Unassembled WGS sequence"/>
</dbReference>
<keyword evidence="4" id="KW-1185">Reference proteome</keyword>
<evidence type="ECO:0000313" key="4">
    <source>
        <dbReference type="Proteomes" id="UP001501495"/>
    </source>
</evidence>
<dbReference type="InterPro" id="IPR046348">
    <property type="entry name" value="SIS_dom_sf"/>
</dbReference>
<dbReference type="PROSITE" id="PS51071">
    <property type="entry name" value="HTH_RPIR"/>
    <property type="match status" value="1"/>
</dbReference>
<dbReference type="InterPro" id="IPR009057">
    <property type="entry name" value="Homeodomain-like_sf"/>
</dbReference>
<organism evidence="3 4">
    <name type="scientific">Nocardioides fonticola</name>
    <dbReference type="NCBI Taxonomy" id="450363"/>
    <lineage>
        <taxon>Bacteria</taxon>
        <taxon>Bacillati</taxon>
        <taxon>Actinomycetota</taxon>
        <taxon>Actinomycetes</taxon>
        <taxon>Propionibacteriales</taxon>
        <taxon>Nocardioidaceae</taxon>
        <taxon>Nocardioides</taxon>
    </lineage>
</organism>
<reference evidence="4" key="1">
    <citation type="journal article" date="2019" name="Int. J. Syst. Evol. Microbiol.">
        <title>The Global Catalogue of Microorganisms (GCM) 10K type strain sequencing project: providing services to taxonomists for standard genome sequencing and annotation.</title>
        <authorList>
            <consortium name="The Broad Institute Genomics Platform"/>
            <consortium name="The Broad Institute Genome Sequencing Center for Infectious Disease"/>
            <person name="Wu L."/>
            <person name="Ma J."/>
        </authorList>
    </citation>
    <scope>NUCLEOTIDE SEQUENCE [LARGE SCALE GENOMIC DNA]</scope>
    <source>
        <strain evidence="4">JCM 16703</strain>
    </source>
</reference>